<proteinExistence type="predicted"/>
<evidence type="ECO:0000313" key="1">
    <source>
        <dbReference type="EMBL" id="QTA92696.1"/>
    </source>
</evidence>
<keyword evidence="2" id="KW-1185">Reference proteome</keyword>
<dbReference type="Proteomes" id="UP000663722">
    <property type="component" value="Chromosome"/>
</dbReference>
<evidence type="ECO:0000313" key="2">
    <source>
        <dbReference type="Proteomes" id="UP000663722"/>
    </source>
</evidence>
<organism evidence="1 2">
    <name type="scientific">Desulfonema magnum</name>
    <dbReference type="NCBI Taxonomy" id="45655"/>
    <lineage>
        <taxon>Bacteria</taxon>
        <taxon>Pseudomonadati</taxon>
        <taxon>Thermodesulfobacteriota</taxon>
        <taxon>Desulfobacteria</taxon>
        <taxon>Desulfobacterales</taxon>
        <taxon>Desulfococcaceae</taxon>
        <taxon>Desulfonema</taxon>
    </lineage>
</organism>
<reference evidence="1" key="1">
    <citation type="journal article" date="2021" name="Microb. Physiol.">
        <title>Proteogenomic Insights into the Physiology of Marine, Sulfate-Reducing, Filamentous Desulfonema limicola and Desulfonema magnum.</title>
        <authorList>
            <person name="Schnaars V."/>
            <person name="Wohlbrand L."/>
            <person name="Scheve S."/>
            <person name="Hinrichs C."/>
            <person name="Reinhardt R."/>
            <person name="Rabus R."/>
        </authorList>
    </citation>
    <scope>NUCLEOTIDE SEQUENCE</scope>
    <source>
        <strain evidence="1">4be13</strain>
    </source>
</reference>
<dbReference type="AlphaFoldDB" id="A0A975GT43"/>
<dbReference type="KEGG" id="dmm:dnm_087840"/>
<dbReference type="EMBL" id="CP061800">
    <property type="protein sequence ID" value="QTA92696.1"/>
    <property type="molecule type" value="Genomic_DNA"/>
</dbReference>
<gene>
    <name evidence="1" type="ORF">dnm_087840</name>
</gene>
<accession>A0A975GT43</accession>
<sequence length="46" mass="5506">MKSDLSYENLSSWAKVSPYFYVQEYKKIYKRGNKWLGRKGNQAQSK</sequence>
<protein>
    <submittedName>
        <fullName evidence="1">Uncharacterized protein</fullName>
    </submittedName>
</protein>
<name>A0A975GT43_9BACT</name>